<dbReference type="InterPro" id="IPR014031">
    <property type="entry name" value="Ketoacyl_synth_C"/>
</dbReference>
<dbReference type="Gene3D" id="1.10.1200.10">
    <property type="entry name" value="ACP-like"/>
    <property type="match status" value="1"/>
</dbReference>
<feature type="domain" description="Ketosynthase family 3 (KS3)" evidence="5">
    <location>
        <begin position="587"/>
        <end position="1011"/>
    </location>
</feature>
<dbReference type="GO" id="GO:0005886">
    <property type="term" value="C:plasma membrane"/>
    <property type="evidence" value="ECO:0007669"/>
    <property type="project" value="TreeGrafter"/>
</dbReference>
<organism evidence="6 7">
    <name type="scientific">Micromonospora marina</name>
    <dbReference type="NCBI Taxonomy" id="307120"/>
    <lineage>
        <taxon>Bacteria</taxon>
        <taxon>Bacillati</taxon>
        <taxon>Actinomycetota</taxon>
        <taxon>Actinomycetes</taxon>
        <taxon>Micromonosporales</taxon>
        <taxon>Micromonosporaceae</taxon>
        <taxon>Micromonospora</taxon>
    </lineage>
</organism>
<dbReference type="Pfam" id="PF00501">
    <property type="entry name" value="AMP-binding"/>
    <property type="match status" value="1"/>
</dbReference>
<dbReference type="InterPro" id="IPR020806">
    <property type="entry name" value="PKS_PP-bd"/>
</dbReference>
<dbReference type="PROSITE" id="PS50075">
    <property type="entry name" value="CARRIER"/>
    <property type="match status" value="1"/>
</dbReference>
<evidence type="ECO:0000256" key="2">
    <source>
        <dbReference type="ARBA" id="ARBA00022553"/>
    </source>
</evidence>
<dbReference type="GO" id="GO:0004312">
    <property type="term" value="F:fatty acid synthase activity"/>
    <property type="evidence" value="ECO:0007669"/>
    <property type="project" value="TreeGrafter"/>
</dbReference>
<dbReference type="InterPro" id="IPR042099">
    <property type="entry name" value="ANL_N_sf"/>
</dbReference>
<dbReference type="GO" id="GO:0005737">
    <property type="term" value="C:cytoplasm"/>
    <property type="evidence" value="ECO:0007669"/>
    <property type="project" value="TreeGrafter"/>
</dbReference>
<dbReference type="Pfam" id="PF13193">
    <property type="entry name" value="AMP-binding_C"/>
    <property type="match status" value="1"/>
</dbReference>
<dbReference type="InterPro" id="IPR036736">
    <property type="entry name" value="ACP-like_sf"/>
</dbReference>
<accession>A0A1C5AEE2</accession>
<dbReference type="Gene3D" id="3.40.50.12780">
    <property type="entry name" value="N-terminal domain of ligase-like"/>
    <property type="match status" value="1"/>
</dbReference>
<evidence type="ECO:0000259" key="5">
    <source>
        <dbReference type="PROSITE" id="PS52004"/>
    </source>
</evidence>
<dbReference type="GO" id="GO:0071770">
    <property type="term" value="P:DIM/DIP cell wall layer assembly"/>
    <property type="evidence" value="ECO:0007669"/>
    <property type="project" value="TreeGrafter"/>
</dbReference>
<dbReference type="PANTHER" id="PTHR43775">
    <property type="entry name" value="FATTY ACID SYNTHASE"/>
    <property type="match status" value="1"/>
</dbReference>
<reference evidence="7" key="1">
    <citation type="submission" date="2016-06" db="EMBL/GenBank/DDBJ databases">
        <authorList>
            <person name="Varghese N."/>
        </authorList>
    </citation>
    <scope>NUCLEOTIDE SEQUENCE [LARGE SCALE GENOMIC DNA]</scope>
    <source>
        <strain evidence="7">DSM 45555</strain>
    </source>
</reference>
<dbReference type="SMART" id="SM00825">
    <property type="entry name" value="PKS_KS"/>
    <property type="match status" value="1"/>
</dbReference>
<evidence type="ECO:0000313" key="7">
    <source>
        <dbReference type="Proteomes" id="UP000198551"/>
    </source>
</evidence>
<dbReference type="PROSITE" id="PS00455">
    <property type="entry name" value="AMP_BINDING"/>
    <property type="match status" value="1"/>
</dbReference>
<dbReference type="Pfam" id="PF02801">
    <property type="entry name" value="Ketoacyl-synt_C"/>
    <property type="match status" value="1"/>
</dbReference>
<dbReference type="PANTHER" id="PTHR43775:SF37">
    <property type="entry name" value="SI:DKEY-61P9.11"/>
    <property type="match status" value="1"/>
</dbReference>
<dbReference type="Gene3D" id="3.30.300.30">
    <property type="match status" value="1"/>
</dbReference>
<evidence type="ECO:0000256" key="3">
    <source>
        <dbReference type="ARBA" id="ARBA00022679"/>
    </source>
</evidence>
<evidence type="ECO:0000259" key="4">
    <source>
        <dbReference type="PROSITE" id="PS50075"/>
    </source>
</evidence>
<dbReference type="Gene3D" id="3.40.47.10">
    <property type="match status" value="1"/>
</dbReference>
<dbReference type="InterPro" id="IPR000873">
    <property type="entry name" value="AMP-dep_synth/lig_dom"/>
</dbReference>
<dbReference type="SUPFAM" id="SSF47336">
    <property type="entry name" value="ACP-like"/>
    <property type="match status" value="1"/>
</dbReference>
<dbReference type="Pfam" id="PF00550">
    <property type="entry name" value="PP-binding"/>
    <property type="match status" value="1"/>
</dbReference>
<dbReference type="InterPro" id="IPR050091">
    <property type="entry name" value="PKS_NRPS_Biosynth_Enz"/>
</dbReference>
<dbReference type="Gene3D" id="1.10.1240.100">
    <property type="match status" value="1"/>
</dbReference>
<dbReference type="SUPFAM" id="SSF56801">
    <property type="entry name" value="Acetyl-CoA synthetase-like"/>
    <property type="match status" value="1"/>
</dbReference>
<protein>
    <submittedName>
        <fullName evidence="6">Amino acid adenylation domain-containing protein</fullName>
    </submittedName>
</protein>
<dbReference type="CDD" id="cd00833">
    <property type="entry name" value="PKS"/>
    <property type="match status" value="1"/>
</dbReference>
<keyword evidence="1" id="KW-0596">Phosphopantetheine</keyword>
<keyword evidence="7" id="KW-1185">Reference proteome</keyword>
<dbReference type="InterPro" id="IPR009081">
    <property type="entry name" value="PP-bd_ACP"/>
</dbReference>
<dbReference type="AlphaFoldDB" id="A0A1C5AEE2"/>
<sequence>MAETMIINRFGAIAAVHGGRPALLGETHEVTYTELAGAAGGHAAVFAAAGLRAGDRIALLTAHGAPTVAALLGALAAGCAYVPLDPGFPVARLRHMVDAAGVTALACAAEHRELASTLAGDRPVVPLDDVPPAPLRPVPADPDAPAYVLFTSGSTGVPKAVGQTHRNLAHVVDNQIAALGVGPDDRLSLLASFSFDAAIPDLYPALLTGAAVVPVDLRRHGLAHTVEQLDRHRATVLHCTPTVYRFLLDTLGARRLPTVRAVLLGGEQATWADAARGRDRFAPDCLLVNGYGATEMTFAARHVQPLSEVDPDARGPLPVGVAFPGYRLDLAPDTGEIVVRSRHLAPGYLNQDSDRFGADADGVPSYRTGDLGRLLPGGELVCLGRLDRQVKVRGHRVELTEIEAVLSAQPGVAGVRVVVRDGELLAYARRAGARPDPAALRAALTAALPGYAVPRAVVVVDEFPLTVTGKVDERALPDPVTEVPAEQAPATDTERAVHDIWCAVLDRDAVARTASFFDVGGQSLLLGQVQQRLAERFGVRLPMLRLFDHPTVAAQAALLLDAPPEAVRAPVLPAPAAPVRAAREYTGDEIAVVGVAGRFPGAPDVATFWWNLCTGVDSVHDHTDEELAALGVGPALRADPRHVRATGRLDGVADFDAEFFGLEADEADRTDPQHRLFLETAWEALEDAGHDPARFPGLVGVYAATSANRYFLFHLMDNPAVVGDVDPDDWEARLVGRQFTDHLPGQVAYRLGLTGPAMAVQSACSSSLVAVCVAAQSLADYQCDLALAGGSTVMWPRHRAGGLASPDGRCRAFDEAAAGSGFGSGAGVVALRRLADAQADGDRIYAVLPGWAVTNDGPDRAGFAVPGPAGQAAAVANALASAEVAPGEVRLVEGHGSGTPLGDAIEVAALHEVYAGAAPAESTALGSVKTNIGHLDAAAGIAGLIKTVLAVRHGVIPPNLHFTRPHPEIDLAAGPFYVPTKARDWPDDARRVAGVSAFGLGGTNAHVVVEQPPPAEPADPPGEGPWLLPVSARTPVALRAALARLRSHLAGAAPALPDVAATLALGRRAFAHRAAVVAADLPAALSALDVLLDTDARVAGDGGPLRETAAEWVAGRDVDWHELHPEGTVRRTGLPTYPFQRRRHWIDPVQKGPR</sequence>
<dbReference type="InterPro" id="IPR020841">
    <property type="entry name" value="PKS_Beta-ketoAc_synthase_dom"/>
</dbReference>
<dbReference type="InterPro" id="IPR045851">
    <property type="entry name" value="AMP-bd_C_sf"/>
</dbReference>
<dbReference type="PROSITE" id="PS00606">
    <property type="entry name" value="KS3_1"/>
    <property type="match status" value="1"/>
</dbReference>
<gene>
    <name evidence="6" type="ORF">GA0070215_12832</name>
</gene>
<dbReference type="InterPro" id="IPR025110">
    <property type="entry name" value="AMP-bd_C"/>
</dbReference>
<proteinExistence type="predicted"/>
<dbReference type="InterPro" id="IPR016039">
    <property type="entry name" value="Thiolase-like"/>
</dbReference>
<dbReference type="Pfam" id="PF00109">
    <property type="entry name" value="ketoacyl-synt"/>
    <property type="match status" value="1"/>
</dbReference>
<feature type="domain" description="Carrier" evidence="4">
    <location>
        <begin position="488"/>
        <end position="563"/>
    </location>
</feature>
<dbReference type="GO" id="GO:0006633">
    <property type="term" value="P:fatty acid biosynthetic process"/>
    <property type="evidence" value="ECO:0007669"/>
    <property type="project" value="InterPro"/>
</dbReference>
<dbReference type="GO" id="GO:0004315">
    <property type="term" value="F:3-oxoacyl-[acyl-carrier-protein] synthase activity"/>
    <property type="evidence" value="ECO:0007669"/>
    <property type="project" value="InterPro"/>
</dbReference>
<dbReference type="GO" id="GO:0031177">
    <property type="term" value="F:phosphopantetheine binding"/>
    <property type="evidence" value="ECO:0007669"/>
    <property type="project" value="InterPro"/>
</dbReference>
<evidence type="ECO:0000313" key="6">
    <source>
        <dbReference type="EMBL" id="SCF43451.1"/>
    </source>
</evidence>
<dbReference type="Proteomes" id="UP000198551">
    <property type="component" value="Unassembled WGS sequence"/>
</dbReference>
<dbReference type="InterPro" id="IPR018201">
    <property type="entry name" value="Ketoacyl_synth_AS"/>
</dbReference>
<keyword evidence="3" id="KW-0808">Transferase</keyword>
<dbReference type="Pfam" id="PF16197">
    <property type="entry name" value="KAsynt_C_assoc"/>
    <property type="match status" value="1"/>
</dbReference>
<keyword evidence="2" id="KW-0597">Phosphoprotein</keyword>
<name>A0A1C5AEE2_9ACTN</name>
<dbReference type="InterPro" id="IPR020845">
    <property type="entry name" value="AMP-binding_CS"/>
</dbReference>
<dbReference type="EMBL" id="FMCV01000028">
    <property type="protein sequence ID" value="SCF43451.1"/>
    <property type="molecule type" value="Genomic_DNA"/>
</dbReference>
<dbReference type="SMART" id="SM00823">
    <property type="entry name" value="PKS_PP"/>
    <property type="match status" value="1"/>
</dbReference>
<dbReference type="PROSITE" id="PS52004">
    <property type="entry name" value="KS3_2"/>
    <property type="match status" value="1"/>
</dbReference>
<evidence type="ECO:0000256" key="1">
    <source>
        <dbReference type="ARBA" id="ARBA00022450"/>
    </source>
</evidence>
<dbReference type="InterPro" id="IPR032821">
    <property type="entry name" value="PKS_assoc"/>
</dbReference>
<dbReference type="SUPFAM" id="SSF53901">
    <property type="entry name" value="Thiolase-like"/>
    <property type="match status" value="1"/>
</dbReference>
<dbReference type="InterPro" id="IPR014030">
    <property type="entry name" value="Ketoacyl_synth_N"/>
</dbReference>